<keyword evidence="5" id="KW-0732">Signal</keyword>
<dbReference type="SUPFAM" id="SSF53335">
    <property type="entry name" value="S-adenosyl-L-methionine-dependent methyltransferases"/>
    <property type="match status" value="1"/>
</dbReference>
<gene>
    <name evidence="6" type="ORF">AAG570_011528</name>
</gene>
<evidence type="ECO:0000256" key="5">
    <source>
        <dbReference type="SAM" id="SignalP"/>
    </source>
</evidence>
<evidence type="ECO:0000313" key="6">
    <source>
        <dbReference type="EMBL" id="KAL1131917.1"/>
    </source>
</evidence>
<dbReference type="AlphaFoldDB" id="A0ABD0YZ25"/>
<dbReference type="EMBL" id="JBFDAA010000006">
    <property type="protein sequence ID" value="KAL1131917.1"/>
    <property type="molecule type" value="Genomic_DNA"/>
</dbReference>
<evidence type="ECO:0000256" key="2">
    <source>
        <dbReference type="ARBA" id="ARBA00022679"/>
    </source>
</evidence>
<reference evidence="6 7" key="1">
    <citation type="submission" date="2024-07" db="EMBL/GenBank/DDBJ databases">
        <title>Chromosome-level genome assembly of the water stick insect Ranatra chinensis (Heteroptera: Nepidae).</title>
        <authorList>
            <person name="Liu X."/>
        </authorList>
    </citation>
    <scope>NUCLEOTIDE SEQUENCE [LARGE SCALE GENOMIC DNA]</scope>
    <source>
        <strain evidence="6">Cailab_2021Rc</strain>
        <tissue evidence="6">Muscle</tissue>
    </source>
</reference>
<dbReference type="CDD" id="cd02440">
    <property type="entry name" value="AdoMet_MTases"/>
    <property type="match status" value="1"/>
</dbReference>
<dbReference type="Pfam" id="PF13489">
    <property type="entry name" value="Methyltransf_23"/>
    <property type="match status" value="1"/>
</dbReference>
<dbReference type="NCBIfam" id="TIGR01983">
    <property type="entry name" value="UbiG"/>
    <property type="match status" value="1"/>
</dbReference>
<keyword evidence="7" id="KW-1185">Reference proteome</keyword>
<dbReference type="GO" id="GO:0006744">
    <property type="term" value="P:ubiquinone biosynthetic process"/>
    <property type="evidence" value="ECO:0007669"/>
    <property type="project" value="UniProtKB-KW"/>
</dbReference>
<keyword evidence="2" id="KW-0808">Transferase</keyword>
<evidence type="ECO:0000256" key="3">
    <source>
        <dbReference type="ARBA" id="ARBA00022688"/>
    </source>
</evidence>
<accession>A0ABD0YZ25</accession>
<dbReference type="HAMAP" id="MF_00472">
    <property type="entry name" value="UbiG"/>
    <property type="match status" value="1"/>
</dbReference>
<sequence length="255" mass="28447">NIFIIFIAFILFFRFRGTSVVPKANFQATVDKSDVARHSKLAEEWWDPLGPMKGLHSMNDLRIALIRNGLINEGKLSTECLKSPLSLKGIKILDVGCGGGILSIPLSRIGANVTGIDPSEELIEIAKSKASEDGTITDRIHFTRTTIEEYSETNKEVYDAVVLSEVVEHVNSKYEFLKYSNEILQPGGSIFITTINKTFASWSLAICTAEYLLGLLPKGTHEWSKFISPNELTSYLECGKGIIYFIIDFIIDFSR</sequence>
<feature type="non-terminal residue" evidence="6">
    <location>
        <position position="1"/>
    </location>
</feature>
<feature type="signal peptide" evidence="5">
    <location>
        <begin position="1"/>
        <end position="20"/>
    </location>
</feature>
<protein>
    <submittedName>
        <fullName evidence="6">Uncharacterized protein</fullName>
    </submittedName>
</protein>
<dbReference type="InterPro" id="IPR010233">
    <property type="entry name" value="UbiG_MeTrfase"/>
</dbReference>
<keyword evidence="1" id="KW-0489">Methyltransferase</keyword>
<evidence type="ECO:0000256" key="1">
    <source>
        <dbReference type="ARBA" id="ARBA00022603"/>
    </source>
</evidence>
<keyword evidence="4" id="KW-0949">S-adenosyl-L-methionine</keyword>
<keyword evidence="3" id="KW-0831">Ubiquinone biosynthesis</keyword>
<name>A0ABD0YZ25_9HEMI</name>
<comment type="caution">
    <text evidence="6">The sequence shown here is derived from an EMBL/GenBank/DDBJ whole genome shotgun (WGS) entry which is preliminary data.</text>
</comment>
<evidence type="ECO:0000256" key="4">
    <source>
        <dbReference type="ARBA" id="ARBA00022691"/>
    </source>
</evidence>
<organism evidence="6 7">
    <name type="scientific">Ranatra chinensis</name>
    <dbReference type="NCBI Taxonomy" id="642074"/>
    <lineage>
        <taxon>Eukaryota</taxon>
        <taxon>Metazoa</taxon>
        <taxon>Ecdysozoa</taxon>
        <taxon>Arthropoda</taxon>
        <taxon>Hexapoda</taxon>
        <taxon>Insecta</taxon>
        <taxon>Pterygota</taxon>
        <taxon>Neoptera</taxon>
        <taxon>Paraneoptera</taxon>
        <taxon>Hemiptera</taxon>
        <taxon>Heteroptera</taxon>
        <taxon>Panheteroptera</taxon>
        <taxon>Nepomorpha</taxon>
        <taxon>Nepidae</taxon>
        <taxon>Ranatrinae</taxon>
        <taxon>Ranatra</taxon>
    </lineage>
</organism>
<dbReference type="PANTHER" id="PTHR43464:SF19">
    <property type="entry name" value="UBIQUINONE BIOSYNTHESIS O-METHYLTRANSFERASE, MITOCHONDRIAL"/>
    <property type="match status" value="1"/>
</dbReference>
<dbReference type="Gene3D" id="3.40.50.150">
    <property type="entry name" value="Vaccinia Virus protein VP39"/>
    <property type="match status" value="1"/>
</dbReference>
<dbReference type="InterPro" id="IPR029063">
    <property type="entry name" value="SAM-dependent_MTases_sf"/>
</dbReference>
<dbReference type="GO" id="GO:0032259">
    <property type="term" value="P:methylation"/>
    <property type="evidence" value="ECO:0007669"/>
    <property type="project" value="UniProtKB-KW"/>
</dbReference>
<evidence type="ECO:0000313" key="7">
    <source>
        <dbReference type="Proteomes" id="UP001558652"/>
    </source>
</evidence>
<dbReference type="GO" id="GO:0008168">
    <property type="term" value="F:methyltransferase activity"/>
    <property type="evidence" value="ECO:0007669"/>
    <property type="project" value="UniProtKB-KW"/>
</dbReference>
<dbReference type="PANTHER" id="PTHR43464">
    <property type="entry name" value="METHYLTRANSFERASE"/>
    <property type="match status" value="1"/>
</dbReference>
<dbReference type="Proteomes" id="UP001558652">
    <property type="component" value="Unassembled WGS sequence"/>
</dbReference>
<proteinExistence type="inferred from homology"/>
<feature type="chain" id="PRO_5044759580" evidence="5">
    <location>
        <begin position="21"/>
        <end position="255"/>
    </location>
</feature>